<dbReference type="Proteomes" id="UP001602013">
    <property type="component" value="Unassembled WGS sequence"/>
</dbReference>
<proteinExistence type="predicted"/>
<evidence type="ECO:0000313" key="3">
    <source>
        <dbReference type="Proteomes" id="UP001602013"/>
    </source>
</evidence>
<dbReference type="SMART" id="SM00054">
    <property type="entry name" value="EFh"/>
    <property type="match status" value="3"/>
</dbReference>
<reference evidence="2 3" key="1">
    <citation type="submission" date="2024-10" db="EMBL/GenBank/DDBJ databases">
        <title>The Natural Products Discovery Center: Release of the First 8490 Sequenced Strains for Exploring Actinobacteria Biosynthetic Diversity.</title>
        <authorList>
            <person name="Kalkreuter E."/>
            <person name="Kautsar S.A."/>
            <person name="Yang D."/>
            <person name="Bader C.D."/>
            <person name="Teijaro C.N."/>
            <person name="Fluegel L."/>
            <person name="Davis C.M."/>
            <person name="Simpson J.R."/>
            <person name="Lauterbach L."/>
            <person name="Steele A.D."/>
            <person name="Gui C."/>
            <person name="Meng S."/>
            <person name="Li G."/>
            <person name="Viehrig K."/>
            <person name="Ye F."/>
            <person name="Su P."/>
            <person name="Kiefer A.F."/>
            <person name="Nichols A."/>
            <person name="Cepeda A.J."/>
            <person name="Yan W."/>
            <person name="Fan B."/>
            <person name="Jiang Y."/>
            <person name="Adhikari A."/>
            <person name="Zheng C.-J."/>
            <person name="Schuster L."/>
            <person name="Cowan T.M."/>
            <person name="Smanski M.J."/>
            <person name="Chevrette M.G."/>
            <person name="De Carvalho L.P.S."/>
            <person name="Shen B."/>
        </authorList>
    </citation>
    <scope>NUCLEOTIDE SEQUENCE [LARGE SCALE GENOMIC DNA]</scope>
    <source>
        <strain evidence="2 3">NPDC002173</strain>
    </source>
</reference>
<comment type="caution">
    <text evidence="2">The sequence shown here is derived from an EMBL/GenBank/DDBJ whole genome shotgun (WGS) entry which is preliminary data.</text>
</comment>
<sequence length="176" mass="19008">MRQAALDRVKLIFTLLDADGTGSLEAEDFELMATRVVAASPNSGEAAKAAMLAAFRRYWTTLAAELDANRDGRITFEEYTACVLSPERFDAALTDFAEALAALGDPNGDGLIRRGLFVALMVAIGFERANIDALFDAFQPSDDDQIEVSVWAAGIKDYYSPDKAGIPGDHLVEVRG</sequence>
<dbReference type="RefSeq" id="WP_067136115.1">
    <property type="nucleotide sequence ID" value="NZ_BBYJ01000017.1"/>
</dbReference>
<dbReference type="EMBL" id="JBIASD010000022">
    <property type="protein sequence ID" value="MFF3669468.1"/>
    <property type="molecule type" value="Genomic_DNA"/>
</dbReference>
<evidence type="ECO:0000313" key="2">
    <source>
        <dbReference type="EMBL" id="MFF3669468.1"/>
    </source>
</evidence>
<feature type="domain" description="EF-hand" evidence="1">
    <location>
        <begin position="4"/>
        <end position="39"/>
    </location>
</feature>
<protein>
    <submittedName>
        <fullName evidence="2">EF-hand domain-containing protein</fullName>
    </submittedName>
</protein>
<dbReference type="PROSITE" id="PS50222">
    <property type="entry name" value="EF_HAND_2"/>
    <property type="match status" value="1"/>
</dbReference>
<organism evidence="2 3">
    <name type="scientific">Microtetraspora malaysiensis</name>
    <dbReference type="NCBI Taxonomy" id="161358"/>
    <lineage>
        <taxon>Bacteria</taxon>
        <taxon>Bacillati</taxon>
        <taxon>Actinomycetota</taxon>
        <taxon>Actinomycetes</taxon>
        <taxon>Streptosporangiales</taxon>
        <taxon>Streptosporangiaceae</taxon>
        <taxon>Microtetraspora</taxon>
    </lineage>
</organism>
<dbReference type="PROSITE" id="PS00018">
    <property type="entry name" value="EF_HAND_1"/>
    <property type="match status" value="2"/>
</dbReference>
<dbReference type="InterPro" id="IPR018247">
    <property type="entry name" value="EF_Hand_1_Ca_BS"/>
</dbReference>
<dbReference type="InterPro" id="IPR011992">
    <property type="entry name" value="EF-hand-dom_pair"/>
</dbReference>
<accession>A0ABW6SX36</accession>
<evidence type="ECO:0000259" key="1">
    <source>
        <dbReference type="PROSITE" id="PS50222"/>
    </source>
</evidence>
<dbReference type="SUPFAM" id="SSF47473">
    <property type="entry name" value="EF-hand"/>
    <property type="match status" value="1"/>
</dbReference>
<gene>
    <name evidence="2" type="ORF">ACFYXI_28145</name>
</gene>
<keyword evidence="3" id="KW-1185">Reference proteome</keyword>
<dbReference type="InterPro" id="IPR002048">
    <property type="entry name" value="EF_hand_dom"/>
</dbReference>
<dbReference type="Gene3D" id="1.10.238.10">
    <property type="entry name" value="EF-hand"/>
    <property type="match status" value="1"/>
</dbReference>
<name>A0ABW6SX36_9ACTN</name>